<dbReference type="Proteomes" id="UP000007800">
    <property type="component" value="Unassembled WGS sequence"/>
</dbReference>
<dbReference type="InParanoid" id="C5LS26"/>
<proteinExistence type="predicted"/>
<evidence type="ECO:0000256" key="1">
    <source>
        <dbReference type="SAM" id="MobiDB-lite"/>
    </source>
</evidence>
<feature type="region of interest" description="Disordered" evidence="1">
    <location>
        <begin position="112"/>
        <end position="141"/>
    </location>
</feature>
<keyword evidence="3" id="KW-1185">Reference proteome</keyword>
<dbReference type="OMA" id="HEERHYW"/>
<dbReference type="AlphaFoldDB" id="C5LS26"/>
<sequence length="413" mass="45301">MKTRYVDVANHKNTSSARGWSHLVPNVVGNCFPRKYGNDRKSGSDTSDGCSEEGFEVVKTTVSESQQQRDDRKRAEDFLLFMDKAKAPQLAPSPLLSRSAVSTVAYSDEKYHQEKKKPCSGRGGKPPLCTSSHFQKGKGVPSLDVGEKHPVVVGPVTTICPDEADEIIGETLCVVPPFLKGHSLAIKITLNDNIPKVDTRDSPLSFCVGLSTGPQLEQERGIMISFCSSRSEITHMRPRKVCSNTANSQSTEVEAVVISESRVLFHEERHYWIIWGEGLLFAGLGGNVGSRLLMAADTASPEYTFGYGAGATSVRERYSTDEVERIYVASRGPAGCAVEWQRVEVSSSWLNSPDRYSRALGKTCGWRTGAPTPSPYEKPQLDRCLHRVNEVNLLACIVDSRECALGEAVRSLL</sequence>
<dbReference type="OrthoDB" id="10407326at2759"/>
<gene>
    <name evidence="2" type="ORF">Pmar_PMAR018381</name>
</gene>
<evidence type="ECO:0000313" key="3">
    <source>
        <dbReference type="Proteomes" id="UP000007800"/>
    </source>
</evidence>
<organism evidence="3">
    <name type="scientific">Perkinsus marinus (strain ATCC 50983 / TXsc)</name>
    <dbReference type="NCBI Taxonomy" id="423536"/>
    <lineage>
        <taxon>Eukaryota</taxon>
        <taxon>Sar</taxon>
        <taxon>Alveolata</taxon>
        <taxon>Perkinsozoa</taxon>
        <taxon>Perkinsea</taxon>
        <taxon>Perkinsida</taxon>
        <taxon>Perkinsidae</taxon>
        <taxon>Perkinsus</taxon>
    </lineage>
</organism>
<dbReference type="GeneID" id="9043572"/>
<dbReference type="EMBL" id="GG685006">
    <property type="protein sequence ID" value="EER00498.1"/>
    <property type="molecule type" value="Genomic_DNA"/>
</dbReference>
<reference evidence="2 3" key="1">
    <citation type="submission" date="2008-07" db="EMBL/GenBank/DDBJ databases">
        <authorList>
            <person name="El-Sayed N."/>
            <person name="Caler E."/>
            <person name="Inman J."/>
            <person name="Amedeo P."/>
            <person name="Hass B."/>
            <person name="Wortman J."/>
        </authorList>
    </citation>
    <scope>NUCLEOTIDE SEQUENCE [LARGE SCALE GENOMIC DNA]</scope>
    <source>
        <strain evidence="3">ATCC 50983 / TXsc</strain>
    </source>
</reference>
<evidence type="ECO:0000313" key="2">
    <source>
        <dbReference type="EMBL" id="EER00498.1"/>
    </source>
</evidence>
<accession>C5LS26</accession>
<dbReference type="RefSeq" id="XP_002767780.1">
    <property type="nucleotide sequence ID" value="XM_002767734.1"/>
</dbReference>
<name>C5LS26_PERM5</name>
<protein>
    <submittedName>
        <fullName evidence="2">Uncharacterized protein</fullName>
    </submittedName>
</protein>